<protein>
    <submittedName>
        <fullName evidence="2">Uncharacterized protein</fullName>
    </submittedName>
</protein>
<dbReference type="AlphaFoldDB" id="A0ABD3XVW1"/>
<comment type="caution">
    <text evidence="2">The sequence shown here is derived from an EMBL/GenBank/DDBJ whole genome shotgun (WGS) entry which is preliminary data.</text>
</comment>
<reference evidence="2 3" key="1">
    <citation type="submission" date="2024-11" db="EMBL/GenBank/DDBJ databases">
        <title>Chromosome-level genome assembly of the freshwater bivalve Anodonta woodiana.</title>
        <authorList>
            <person name="Chen X."/>
        </authorList>
    </citation>
    <scope>NUCLEOTIDE SEQUENCE [LARGE SCALE GENOMIC DNA]</scope>
    <source>
        <strain evidence="2">MN2024</strain>
        <tissue evidence="2">Gills</tissue>
    </source>
</reference>
<feature type="compositionally biased region" description="Basic and acidic residues" evidence="1">
    <location>
        <begin position="23"/>
        <end position="37"/>
    </location>
</feature>
<feature type="region of interest" description="Disordered" evidence="1">
    <location>
        <begin position="20"/>
        <end position="48"/>
    </location>
</feature>
<name>A0ABD3XVW1_SINWO</name>
<dbReference type="EMBL" id="JBJQND010000001">
    <property type="protein sequence ID" value="KAL3889237.1"/>
    <property type="molecule type" value="Genomic_DNA"/>
</dbReference>
<proteinExistence type="predicted"/>
<accession>A0ABD3XVW1</accession>
<sequence>MAKLHYQVLHGENVEKAVNVQKTSDKTDVVRKPETKKNSSNKRQSTGSVTFYYDNKSYMSEIGEKQSNDLERKIDIILVNNDTVLRTKKAMVILISMQANFKNIM</sequence>
<evidence type="ECO:0000313" key="3">
    <source>
        <dbReference type="Proteomes" id="UP001634394"/>
    </source>
</evidence>
<gene>
    <name evidence="2" type="ORF">ACJMK2_001584</name>
</gene>
<organism evidence="2 3">
    <name type="scientific">Sinanodonta woodiana</name>
    <name type="common">Chinese pond mussel</name>
    <name type="synonym">Anodonta woodiana</name>
    <dbReference type="NCBI Taxonomy" id="1069815"/>
    <lineage>
        <taxon>Eukaryota</taxon>
        <taxon>Metazoa</taxon>
        <taxon>Spiralia</taxon>
        <taxon>Lophotrochozoa</taxon>
        <taxon>Mollusca</taxon>
        <taxon>Bivalvia</taxon>
        <taxon>Autobranchia</taxon>
        <taxon>Heteroconchia</taxon>
        <taxon>Palaeoheterodonta</taxon>
        <taxon>Unionida</taxon>
        <taxon>Unionoidea</taxon>
        <taxon>Unionidae</taxon>
        <taxon>Unioninae</taxon>
        <taxon>Sinanodonta</taxon>
    </lineage>
</organism>
<evidence type="ECO:0000313" key="2">
    <source>
        <dbReference type="EMBL" id="KAL3889237.1"/>
    </source>
</evidence>
<evidence type="ECO:0000256" key="1">
    <source>
        <dbReference type="SAM" id="MobiDB-lite"/>
    </source>
</evidence>
<keyword evidence="3" id="KW-1185">Reference proteome</keyword>
<dbReference type="Proteomes" id="UP001634394">
    <property type="component" value="Unassembled WGS sequence"/>
</dbReference>